<dbReference type="EMBL" id="JANRHH010000014">
    <property type="protein sequence ID" value="MDN4592953.1"/>
    <property type="molecule type" value="Genomic_DNA"/>
</dbReference>
<dbReference type="PIRSF" id="PIRSF019587">
    <property type="entry name" value="PGPase"/>
    <property type="match status" value="1"/>
</dbReference>
<dbReference type="InterPro" id="IPR026038">
    <property type="entry name" value="Put_PGPase"/>
</dbReference>
<sequence length="185" mass="20520">MGNDSFLEEVGGVFYRHVVKLLEQRGVSLEAIGEIVYELQRPYNDTLSLDECVESVSHVLKKREVQNALLTGIALDELAEAKKLPQPLQTMMEIDEPLYGVDEILALSIINVYGTIGLTSFGYLDKIKVGILKRLNHRNDQIHVFLDDLVAGVAAAASARIAHRHPDTQRYAADMDESTGLDEEG</sequence>
<protein>
    <submittedName>
        <fullName evidence="2">Phosphatidylglycerophosphatase A</fullName>
    </submittedName>
</protein>
<feature type="domain" description="YutG/PgpA" evidence="1">
    <location>
        <begin position="53"/>
        <end position="162"/>
    </location>
</feature>
<dbReference type="InterPro" id="IPR007686">
    <property type="entry name" value="YutG/PgpA"/>
</dbReference>
<comment type="caution">
    <text evidence="2">The sequence shown here is derived from an EMBL/GenBank/DDBJ whole genome shotgun (WGS) entry which is preliminary data.</text>
</comment>
<dbReference type="InterPro" id="IPR036681">
    <property type="entry name" value="PgpA-like_sf"/>
</dbReference>
<dbReference type="RefSeq" id="WP_301237660.1">
    <property type="nucleotide sequence ID" value="NZ_JANRHH010000014.1"/>
</dbReference>
<dbReference type="CDD" id="cd06971">
    <property type="entry name" value="PgpA"/>
    <property type="match status" value="1"/>
</dbReference>
<name>A0ABT8IJJ4_9BACL</name>
<keyword evidence="3" id="KW-1185">Reference proteome</keyword>
<evidence type="ECO:0000313" key="3">
    <source>
        <dbReference type="Proteomes" id="UP001174196"/>
    </source>
</evidence>
<reference evidence="2" key="1">
    <citation type="submission" date="2022-08" db="EMBL/GenBank/DDBJ databases">
        <title>Polycladomyces zharkentsis sp. nov., a novel thermophilic CMC and starch-degrading bacterium isolated from a geothermal spring in Kazakhstan.</title>
        <authorList>
            <person name="Mashzhan A."/>
            <person name="Kistaubaeva A."/>
            <person name="Javier-Lopez R."/>
            <person name="Birkeland N.-K."/>
        </authorList>
    </citation>
    <scope>NUCLEOTIDE SEQUENCE</scope>
    <source>
        <strain evidence="2">KSR 13</strain>
    </source>
</reference>
<dbReference type="SUPFAM" id="SSF101307">
    <property type="entry name" value="YutG-like"/>
    <property type="match status" value="1"/>
</dbReference>
<dbReference type="Gene3D" id="1.10.3760.10">
    <property type="entry name" value="PgpA-like"/>
    <property type="match status" value="1"/>
</dbReference>
<gene>
    <name evidence="2" type="ORF">NWF35_03315</name>
</gene>
<dbReference type="Pfam" id="PF04608">
    <property type="entry name" value="PgpA"/>
    <property type="match status" value="1"/>
</dbReference>
<proteinExistence type="predicted"/>
<evidence type="ECO:0000313" key="2">
    <source>
        <dbReference type="EMBL" id="MDN4592953.1"/>
    </source>
</evidence>
<dbReference type="Proteomes" id="UP001174196">
    <property type="component" value="Unassembled WGS sequence"/>
</dbReference>
<evidence type="ECO:0000259" key="1">
    <source>
        <dbReference type="Pfam" id="PF04608"/>
    </source>
</evidence>
<organism evidence="2 3">
    <name type="scientific">Polycladomyces subterraneus</name>
    <dbReference type="NCBI Taxonomy" id="1016997"/>
    <lineage>
        <taxon>Bacteria</taxon>
        <taxon>Bacillati</taxon>
        <taxon>Bacillota</taxon>
        <taxon>Bacilli</taxon>
        <taxon>Bacillales</taxon>
        <taxon>Thermoactinomycetaceae</taxon>
        <taxon>Polycladomyces</taxon>
    </lineage>
</organism>
<accession>A0ABT8IJJ4</accession>